<accession>A0AAD6M963</accession>
<sequence length="111" mass="12327">MLQAVSPDMVAYRCWKAQLSLKSITAATIITPRSYRRSISRSIPPRQNIKIRRHLTSISLVGPPSSVLVLTLMSSVMDPSSHVSQGGLRLPFHRHDGDKMATRISLLALNH</sequence>
<gene>
    <name evidence="1" type="ORF">NC653_024606</name>
</gene>
<reference evidence="1" key="1">
    <citation type="journal article" date="2023" name="Mol. Ecol. Resour.">
        <title>Chromosome-level genome assembly of a triploid poplar Populus alba 'Berolinensis'.</title>
        <authorList>
            <person name="Chen S."/>
            <person name="Yu Y."/>
            <person name="Wang X."/>
            <person name="Wang S."/>
            <person name="Zhang T."/>
            <person name="Zhou Y."/>
            <person name="He R."/>
            <person name="Meng N."/>
            <person name="Wang Y."/>
            <person name="Liu W."/>
            <person name="Liu Z."/>
            <person name="Liu J."/>
            <person name="Guo Q."/>
            <person name="Huang H."/>
            <person name="Sederoff R.R."/>
            <person name="Wang G."/>
            <person name="Qu G."/>
            <person name="Chen S."/>
        </authorList>
    </citation>
    <scope>NUCLEOTIDE SEQUENCE</scope>
    <source>
        <strain evidence="1">SC-2020</strain>
    </source>
</reference>
<keyword evidence="2" id="KW-1185">Reference proteome</keyword>
<organism evidence="1 2">
    <name type="scientific">Populus alba x Populus x berolinensis</name>
    <dbReference type="NCBI Taxonomy" id="444605"/>
    <lineage>
        <taxon>Eukaryota</taxon>
        <taxon>Viridiplantae</taxon>
        <taxon>Streptophyta</taxon>
        <taxon>Embryophyta</taxon>
        <taxon>Tracheophyta</taxon>
        <taxon>Spermatophyta</taxon>
        <taxon>Magnoliopsida</taxon>
        <taxon>eudicotyledons</taxon>
        <taxon>Gunneridae</taxon>
        <taxon>Pentapetalae</taxon>
        <taxon>rosids</taxon>
        <taxon>fabids</taxon>
        <taxon>Malpighiales</taxon>
        <taxon>Salicaceae</taxon>
        <taxon>Saliceae</taxon>
        <taxon>Populus</taxon>
    </lineage>
</organism>
<name>A0AAD6M963_9ROSI</name>
<dbReference type="AlphaFoldDB" id="A0AAD6M963"/>
<evidence type="ECO:0000313" key="2">
    <source>
        <dbReference type="Proteomes" id="UP001164929"/>
    </source>
</evidence>
<dbReference type="Proteomes" id="UP001164929">
    <property type="component" value="Chromosome 10"/>
</dbReference>
<proteinExistence type="predicted"/>
<comment type="caution">
    <text evidence="1">The sequence shown here is derived from an EMBL/GenBank/DDBJ whole genome shotgun (WGS) entry which is preliminary data.</text>
</comment>
<dbReference type="EMBL" id="JAQIZT010000010">
    <property type="protein sequence ID" value="KAJ6981251.1"/>
    <property type="molecule type" value="Genomic_DNA"/>
</dbReference>
<evidence type="ECO:0000313" key="1">
    <source>
        <dbReference type="EMBL" id="KAJ6981251.1"/>
    </source>
</evidence>
<protein>
    <submittedName>
        <fullName evidence="1">Uncharacterized protein</fullName>
    </submittedName>
</protein>